<protein>
    <submittedName>
        <fullName evidence="1">Uncharacterized protein</fullName>
    </submittedName>
</protein>
<evidence type="ECO:0000313" key="2">
    <source>
        <dbReference type="Proteomes" id="UP001177883"/>
    </source>
</evidence>
<dbReference type="EMBL" id="JAUYVK010000030">
    <property type="protein sequence ID" value="MDP2491842.1"/>
    <property type="molecule type" value="Genomic_DNA"/>
</dbReference>
<dbReference type="Proteomes" id="UP001177883">
    <property type="component" value="Unassembled WGS sequence"/>
</dbReference>
<name>A0ABD5AFV2_VIBSP</name>
<reference evidence="1" key="1">
    <citation type="submission" date="2023-07" db="EMBL/GenBank/DDBJ databases">
        <title>Genome content predicts the carbon catabolic preferences of heterotrophic bacteria.</title>
        <authorList>
            <person name="Gralka M."/>
        </authorList>
    </citation>
    <scope>NUCLEOTIDE SEQUENCE</scope>
    <source>
        <strain evidence="1">6E03</strain>
    </source>
</reference>
<organism evidence="1 2">
    <name type="scientific">Vibrio splendidus</name>
    <dbReference type="NCBI Taxonomy" id="29497"/>
    <lineage>
        <taxon>Bacteria</taxon>
        <taxon>Pseudomonadati</taxon>
        <taxon>Pseudomonadota</taxon>
        <taxon>Gammaproteobacteria</taxon>
        <taxon>Vibrionales</taxon>
        <taxon>Vibrionaceae</taxon>
        <taxon>Vibrio</taxon>
    </lineage>
</organism>
<dbReference type="AlphaFoldDB" id="A0ABD5AFV2"/>
<accession>A0ABD5AFV2</accession>
<sequence length="220" mass="25016">MQSFLQSLKSDTAKKLSIDVKHHIINKAMNLNLVGAQEIKRGTSFDRWLTQELERLFVEAQGVGQLPLDLEPIPEPLKTIGSKQAVLSWLNGAVDAAIISSSLFRDWQKRCKLNKNTMLNSFADALNNNYKIKLDTVRKGIISICIQTDLLTKEDCAHKTRRYLWVEDIINRNLIAMGLLNELMLRHADTPRGQAVEVDEWISAVVKNLSRRVLEDQIPN</sequence>
<proteinExistence type="predicted"/>
<gene>
    <name evidence="1" type="ORF">Q8W38_21040</name>
</gene>
<dbReference type="RefSeq" id="WP_102491205.1">
    <property type="nucleotide sequence ID" value="NZ_JAUYVK010000030.1"/>
</dbReference>
<comment type="caution">
    <text evidence="1">The sequence shown here is derived from an EMBL/GenBank/DDBJ whole genome shotgun (WGS) entry which is preliminary data.</text>
</comment>
<evidence type="ECO:0000313" key="1">
    <source>
        <dbReference type="EMBL" id="MDP2491842.1"/>
    </source>
</evidence>